<reference evidence="2" key="1">
    <citation type="submission" date="2018-05" db="EMBL/GenBank/DDBJ databases">
        <authorList>
            <person name="Lanie J.A."/>
            <person name="Ng W.-L."/>
            <person name="Kazmierczak K.M."/>
            <person name="Andrzejewski T.M."/>
            <person name="Davidsen T.M."/>
            <person name="Wayne K.J."/>
            <person name="Tettelin H."/>
            <person name="Glass J.I."/>
            <person name="Rusch D."/>
            <person name="Podicherti R."/>
            <person name="Tsui H.-C.T."/>
            <person name="Winkler M.E."/>
        </authorList>
    </citation>
    <scope>NUCLEOTIDE SEQUENCE</scope>
</reference>
<dbReference type="SUPFAM" id="SSF53448">
    <property type="entry name" value="Nucleotide-diphospho-sugar transferases"/>
    <property type="match status" value="1"/>
</dbReference>
<feature type="domain" description="Nucleotidyl transferase" evidence="1">
    <location>
        <begin position="106"/>
        <end position="140"/>
    </location>
</feature>
<dbReference type="InterPro" id="IPR029044">
    <property type="entry name" value="Nucleotide-diphossugar_trans"/>
</dbReference>
<dbReference type="InterPro" id="IPR046342">
    <property type="entry name" value="CBS_dom_sf"/>
</dbReference>
<dbReference type="InterPro" id="IPR005835">
    <property type="entry name" value="NTP_transferase_dom"/>
</dbReference>
<dbReference type="Gene3D" id="3.90.550.10">
    <property type="entry name" value="Spore Coat Polysaccharide Biosynthesis Protein SpsA, Chain A"/>
    <property type="match status" value="1"/>
</dbReference>
<dbReference type="Pfam" id="PF00483">
    <property type="entry name" value="NTP_transferase"/>
    <property type="match status" value="1"/>
</dbReference>
<gene>
    <name evidence="2" type="ORF">METZ01_LOCUS407314</name>
</gene>
<feature type="non-terminal residue" evidence="2">
    <location>
        <position position="144"/>
    </location>
</feature>
<dbReference type="AlphaFoldDB" id="A0A382W7F5"/>
<sequence length="144" mass="16052">MTELGKKCLIVANEGKFIGTLSDGDARKALLAHKSIDTPIKGIFNENAFSVLEGEFKKEDLKNVFLKKKYDLVPVIDKKNIVKDIVEWGDFFKPESVAYKRDMPVVVMAGGEGTRLGPFTNILPKPLIPLKDKTVIERILASFT</sequence>
<dbReference type="Gene3D" id="3.10.580.10">
    <property type="entry name" value="CBS-domain"/>
    <property type="match status" value="1"/>
</dbReference>
<dbReference type="SUPFAM" id="SSF54631">
    <property type="entry name" value="CBS-domain pair"/>
    <property type="match status" value="1"/>
</dbReference>
<proteinExistence type="predicted"/>
<evidence type="ECO:0000259" key="1">
    <source>
        <dbReference type="Pfam" id="PF00483"/>
    </source>
</evidence>
<accession>A0A382W7F5</accession>
<dbReference type="EMBL" id="UINC01157461">
    <property type="protein sequence ID" value="SVD54460.1"/>
    <property type="molecule type" value="Genomic_DNA"/>
</dbReference>
<organism evidence="2">
    <name type="scientific">marine metagenome</name>
    <dbReference type="NCBI Taxonomy" id="408172"/>
    <lineage>
        <taxon>unclassified sequences</taxon>
        <taxon>metagenomes</taxon>
        <taxon>ecological metagenomes</taxon>
    </lineage>
</organism>
<name>A0A382W7F5_9ZZZZ</name>
<evidence type="ECO:0000313" key="2">
    <source>
        <dbReference type="EMBL" id="SVD54460.1"/>
    </source>
</evidence>
<protein>
    <recommendedName>
        <fullName evidence="1">Nucleotidyl transferase domain-containing protein</fullName>
    </recommendedName>
</protein>